<gene>
    <name evidence="2" type="ORF">QBC34DRAFT_417618</name>
</gene>
<dbReference type="InterPro" id="IPR045518">
    <property type="entry name" value="2EXR"/>
</dbReference>
<dbReference type="Proteomes" id="UP001321760">
    <property type="component" value="Unassembled WGS sequence"/>
</dbReference>
<dbReference type="PANTHER" id="PTHR35910">
    <property type="entry name" value="2EXR DOMAIN-CONTAINING PROTEIN"/>
    <property type="match status" value="1"/>
</dbReference>
<dbReference type="Pfam" id="PF20150">
    <property type="entry name" value="2EXR"/>
    <property type="match status" value="1"/>
</dbReference>
<sequence>MTPVQTDTARQFTVFPRLPTEVRLIIWSHACRTERIIPLLPGKGHLFPIVHPSLAIPPVLHACSESRAVALKHYDLSFHRHIYINHECDQLMLHIFFPYKIIDWGLYFGSESGNEFNWDAAPRRLAVLLDDISFHQSDEDERNDAWRTDPAWRQRLLPISAEFAWSITVYPLRVEELTLLVLPPLTARPNCAAQRFDLVEGMSYLVEMSNFLEKELRDRIHDNTFRRCLADEDEEVFSPVVRVRHATCSPWTSSAAADISWSAASRDRHPAEHYADLEFGQRPTREEQPEVYYASSGDLPPCTAHRNDRILAIRRDLKRLREPFCSGVGLGPYVLWEEPRYMCGTSKGCAGLVYDARKQLLWVGDEELPESSYFPGTDFDFDKFLSDATEFVEACERKVEEQVVELEEDNGWATKTFRACGLIFWD</sequence>
<evidence type="ECO:0000313" key="3">
    <source>
        <dbReference type="Proteomes" id="UP001321760"/>
    </source>
</evidence>
<dbReference type="EMBL" id="MU865999">
    <property type="protein sequence ID" value="KAK4443139.1"/>
    <property type="molecule type" value="Genomic_DNA"/>
</dbReference>
<feature type="domain" description="2EXR" evidence="1">
    <location>
        <begin position="12"/>
        <end position="90"/>
    </location>
</feature>
<dbReference type="AlphaFoldDB" id="A0AAV9G4U0"/>
<proteinExistence type="predicted"/>
<evidence type="ECO:0000313" key="2">
    <source>
        <dbReference type="EMBL" id="KAK4443139.1"/>
    </source>
</evidence>
<reference evidence="2" key="2">
    <citation type="submission" date="2023-05" db="EMBL/GenBank/DDBJ databases">
        <authorList>
            <consortium name="Lawrence Berkeley National Laboratory"/>
            <person name="Steindorff A."/>
            <person name="Hensen N."/>
            <person name="Bonometti L."/>
            <person name="Westerberg I."/>
            <person name="Brannstrom I.O."/>
            <person name="Guillou S."/>
            <person name="Cros-Aarteil S."/>
            <person name="Calhoun S."/>
            <person name="Haridas S."/>
            <person name="Kuo A."/>
            <person name="Mondo S."/>
            <person name="Pangilinan J."/>
            <person name="Riley R."/>
            <person name="Labutti K."/>
            <person name="Andreopoulos B."/>
            <person name="Lipzen A."/>
            <person name="Chen C."/>
            <person name="Yanf M."/>
            <person name="Daum C."/>
            <person name="Ng V."/>
            <person name="Clum A."/>
            <person name="Ohm R."/>
            <person name="Martin F."/>
            <person name="Silar P."/>
            <person name="Natvig D."/>
            <person name="Lalanne C."/>
            <person name="Gautier V."/>
            <person name="Ament-Velasquez S.L."/>
            <person name="Kruys A."/>
            <person name="Hutchinson M.I."/>
            <person name="Powell A.J."/>
            <person name="Barry K."/>
            <person name="Miller A.N."/>
            <person name="Grigoriev I.V."/>
            <person name="Debuchy R."/>
            <person name="Gladieux P."/>
            <person name="Thoren M.H."/>
            <person name="Johannesson H."/>
        </authorList>
    </citation>
    <scope>NUCLEOTIDE SEQUENCE</scope>
    <source>
        <strain evidence="2">PSN243</strain>
    </source>
</reference>
<evidence type="ECO:0000259" key="1">
    <source>
        <dbReference type="Pfam" id="PF20150"/>
    </source>
</evidence>
<comment type="caution">
    <text evidence="2">The sequence shown here is derived from an EMBL/GenBank/DDBJ whole genome shotgun (WGS) entry which is preliminary data.</text>
</comment>
<protein>
    <recommendedName>
        <fullName evidence="1">2EXR domain-containing protein</fullName>
    </recommendedName>
</protein>
<keyword evidence="3" id="KW-1185">Reference proteome</keyword>
<dbReference type="PANTHER" id="PTHR35910:SF6">
    <property type="entry name" value="2EXR DOMAIN-CONTAINING PROTEIN"/>
    <property type="match status" value="1"/>
</dbReference>
<reference evidence="2" key="1">
    <citation type="journal article" date="2023" name="Mol. Phylogenet. Evol.">
        <title>Genome-scale phylogeny and comparative genomics of the fungal order Sordariales.</title>
        <authorList>
            <person name="Hensen N."/>
            <person name="Bonometti L."/>
            <person name="Westerberg I."/>
            <person name="Brannstrom I.O."/>
            <person name="Guillou S."/>
            <person name="Cros-Aarteil S."/>
            <person name="Calhoun S."/>
            <person name="Haridas S."/>
            <person name="Kuo A."/>
            <person name="Mondo S."/>
            <person name="Pangilinan J."/>
            <person name="Riley R."/>
            <person name="LaButti K."/>
            <person name="Andreopoulos B."/>
            <person name="Lipzen A."/>
            <person name="Chen C."/>
            <person name="Yan M."/>
            <person name="Daum C."/>
            <person name="Ng V."/>
            <person name="Clum A."/>
            <person name="Steindorff A."/>
            <person name="Ohm R.A."/>
            <person name="Martin F."/>
            <person name="Silar P."/>
            <person name="Natvig D.O."/>
            <person name="Lalanne C."/>
            <person name="Gautier V."/>
            <person name="Ament-Velasquez S.L."/>
            <person name="Kruys A."/>
            <person name="Hutchinson M.I."/>
            <person name="Powell A.J."/>
            <person name="Barry K."/>
            <person name="Miller A.N."/>
            <person name="Grigoriev I.V."/>
            <person name="Debuchy R."/>
            <person name="Gladieux P."/>
            <person name="Hiltunen Thoren M."/>
            <person name="Johannesson H."/>
        </authorList>
    </citation>
    <scope>NUCLEOTIDE SEQUENCE</scope>
    <source>
        <strain evidence="2">PSN243</strain>
    </source>
</reference>
<accession>A0AAV9G4U0</accession>
<organism evidence="2 3">
    <name type="scientific">Podospora aff. communis PSN243</name>
    <dbReference type="NCBI Taxonomy" id="3040156"/>
    <lineage>
        <taxon>Eukaryota</taxon>
        <taxon>Fungi</taxon>
        <taxon>Dikarya</taxon>
        <taxon>Ascomycota</taxon>
        <taxon>Pezizomycotina</taxon>
        <taxon>Sordariomycetes</taxon>
        <taxon>Sordariomycetidae</taxon>
        <taxon>Sordariales</taxon>
        <taxon>Podosporaceae</taxon>
        <taxon>Podospora</taxon>
    </lineage>
</organism>
<name>A0AAV9G4U0_9PEZI</name>